<dbReference type="KEGG" id="psai:C3B54_11688"/>
<dbReference type="InterPro" id="IPR037185">
    <property type="entry name" value="EmrE-like"/>
</dbReference>
<evidence type="ECO:0000313" key="5">
    <source>
        <dbReference type="Proteomes" id="UP000243077"/>
    </source>
</evidence>
<dbReference type="InterPro" id="IPR000620">
    <property type="entry name" value="EamA_dom"/>
</dbReference>
<feature type="transmembrane region" description="Helical" evidence="2">
    <location>
        <begin position="70"/>
        <end position="88"/>
    </location>
</feature>
<dbReference type="AlphaFoldDB" id="A0A2L2BPR9"/>
<feature type="domain" description="EamA" evidence="3">
    <location>
        <begin position="145"/>
        <end position="272"/>
    </location>
</feature>
<keyword evidence="5" id="KW-1185">Reference proteome</keyword>
<evidence type="ECO:0000256" key="1">
    <source>
        <dbReference type="ARBA" id="ARBA00007362"/>
    </source>
</evidence>
<dbReference type="GO" id="GO:0016020">
    <property type="term" value="C:membrane"/>
    <property type="evidence" value="ECO:0007669"/>
    <property type="project" value="InterPro"/>
</dbReference>
<proteinExistence type="inferred from homology"/>
<evidence type="ECO:0000313" key="4">
    <source>
        <dbReference type="EMBL" id="AVG23670.1"/>
    </source>
</evidence>
<dbReference type="SUPFAM" id="SSF103481">
    <property type="entry name" value="Multidrug resistance efflux transporter EmrE"/>
    <property type="match status" value="1"/>
</dbReference>
<reference evidence="4 5" key="1">
    <citation type="submission" date="2018-02" db="EMBL/GenBank/DDBJ databases">
        <title>Complete genome of the streamlined marine actinobacterium Pontimonas salivibrio CL-TW6 adapted to coastal planktonic lifestype.</title>
        <authorList>
            <person name="Cho B.C."/>
            <person name="Hardies S.C."/>
            <person name="Jang G.I."/>
            <person name="Hwang C.Y."/>
        </authorList>
    </citation>
    <scope>NUCLEOTIDE SEQUENCE [LARGE SCALE GENOMIC DNA]</scope>
    <source>
        <strain evidence="4 5">CL-TW6</strain>
    </source>
</reference>
<feature type="transmembrane region" description="Helical" evidence="2">
    <location>
        <begin position="204"/>
        <end position="222"/>
    </location>
</feature>
<keyword evidence="2" id="KW-0472">Membrane</keyword>
<feature type="transmembrane region" description="Helical" evidence="2">
    <location>
        <begin position="176"/>
        <end position="198"/>
    </location>
</feature>
<keyword evidence="2" id="KW-0812">Transmembrane</keyword>
<feature type="transmembrane region" description="Helical" evidence="2">
    <location>
        <begin position="12"/>
        <end position="34"/>
    </location>
</feature>
<comment type="similarity">
    <text evidence="1">Belongs to the EamA transporter family.</text>
</comment>
<feature type="transmembrane region" description="Helical" evidence="2">
    <location>
        <begin position="144"/>
        <end position="164"/>
    </location>
</feature>
<dbReference type="RefSeq" id="WP_245867993.1">
    <property type="nucleotide sequence ID" value="NZ_CP026923.1"/>
</dbReference>
<protein>
    <submittedName>
        <fullName evidence="4">DMT family membrane transporter RhtA</fullName>
    </submittedName>
</protein>
<organism evidence="4 5">
    <name type="scientific">Pontimonas salivibrio</name>
    <dbReference type="NCBI Taxonomy" id="1159327"/>
    <lineage>
        <taxon>Bacteria</taxon>
        <taxon>Bacillati</taxon>
        <taxon>Actinomycetota</taxon>
        <taxon>Actinomycetes</taxon>
        <taxon>Micrococcales</taxon>
        <taxon>Microbacteriaceae</taxon>
        <taxon>Pontimonas</taxon>
    </lineage>
</organism>
<accession>A0A2L2BPR9</accession>
<feature type="transmembrane region" description="Helical" evidence="2">
    <location>
        <begin position="40"/>
        <end position="58"/>
    </location>
</feature>
<dbReference type="Pfam" id="PF00892">
    <property type="entry name" value="EamA"/>
    <property type="match status" value="1"/>
</dbReference>
<feature type="transmembrane region" description="Helical" evidence="2">
    <location>
        <begin position="234"/>
        <end position="254"/>
    </location>
</feature>
<name>A0A2L2BPR9_9MICO</name>
<dbReference type="EMBL" id="CP026923">
    <property type="protein sequence ID" value="AVG23670.1"/>
    <property type="molecule type" value="Genomic_DNA"/>
</dbReference>
<dbReference type="Proteomes" id="UP000243077">
    <property type="component" value="Chromosome"/>
</dbReference>
<keyword evidence="2" id="KW-1133">Transmembrane helix</keyword>
<sequence length="297" mass="30786">MRGEQFAEKLPAWSLAVVAMLSIQMGSALSISLFPAVGPAGTAWLRLVLGALILIALVRPSWRVITRKSLPGLLGLGVATGVMTSAFLSALDRIPLGTTVAIEFLGPLTVAALSGKNARAALWPAVALVGVVSLTRPWTGTVDMVGVGFALVAALGWALYIVFTQQVGDQFSGIQGLALATPVAALTATTVGLPQAWGNITLEVLALGVLLAVLTPVFPFALEMLALKRMNKRAFGTLMAVEPAIATAIGLVVLFQIPQLFDALGIALVVIAGIATQRDAFRPPLLDLPAVADPKGL</sequence>
<gene>
    <name evidence="4" type="ORF">C3B54_11688</name>
</gene>
<evidence type="ECO:0000259" key="3">
    <source>
        <dbReference type="Pfam" id="PF00892"/>
    </source>
</evidence>
<evidence type="ECO:0000256" key="2">
    <source>
        <dbReference type="SAM" id="Phobius"/>
    </source>
</evidence>